<evidence type="ECO:0000256" key="1">
    <source>
        <dbReference type="SAM" id="MobiDB-lite"/>
    </source>
</evidence>
<organism evidence="2 3">
    <name type="scientific">Leptosia nina</name>
    <dbReference type="NCBI Taxonomy" id="320188"/>
    <lineage>
        <taxon>Eukaryota</taxon>
        <taxon>Metazoa</taxon>
        <taxon>Ecdysozoa</taxon>
        <taxon>Arthropoda</taxon>
        <taxon>Hexapoda</taxon>
        <taxon>Insecta</taxon>
        <taxon>Pterygota</taxon>
        <taxon>Neoptera</taxon>
        <taxon>Endopterygota</taxon>
        <taxon>Lepidoptera</taxon>
        <taxon>Glossata</taxon>
        <taxon>Ditrysia</taxon>
        <taxon>Papilionoidea</taxon>
        <taxon>Pieridae</taxon>
        <taxon>Pierinae</taxon>
        <taxon>Leptosia</taxon>
    </lineage>
</organism>
<keyword evidence="3" id="KW-1185">Reference proteome</keyword>
<gene>
    <name evidence="2" type="ORF">LNINA_LOCUS1220</name>
</gene>
<evidence type="ECO:0000313" key="2">
    <source>
        <dbReference type="EMBL" id="CAK1541216.1"/>
    </source>
</evidence>
<reference evidence="2 3" key="1">
    <citation type="submission" date="2023-11" db="EMBL/GenBank/DDBJ databases">
        <authorList>
            <person name="Okamura Y."/>
        </authorList>
    </citation>
    <scope>NUCLEOTIDE SEQUENCE [LARGE SCALE GENOMIC DNA]</scope>
</reference>
<dbReference type="Proteomes" id="UP001497472">
    <property type="component" value="Unassembled WGS sequence"/>
</dbReference>
<dbReference type="AlphaFoldDB" id="A0AAV1IYL1"/>
<dbReference type="EMBL" id="CAVLEF010000002">
    <property type="protein sequence ID" value="CAK1541216.1"/>
    <property type="molecule type" value="Genomic_DNA"/>
</dbReference>
<name>A0AAV1IYL1_9NEOP</name>
<comment type="caution">
    <text evidence="2">The sequence shown here is derived from an EMBL/GenBank/DDBJ whole genome shotgun (WGS) entry which is preliminary data.</text>
</comment>
<sequence>MKRAVVQPRNYETIAADISPPEGLPLLSANIVCQDISGVDCARQKYPTEPYKQKPSPTVAKSARKLDERSIGKVSLI</sequence>
<proteinExistence type="predicted"/>
<evidence type="ECO:0000313" key="3">
    <source>
        <dbReference type="Proteomes" id="UP001497472"/>
    </source>
</evidence>
<protein>
    <submittedName>
        <fullName evidence="2">Uncharacterized protein</fullName>
    </submittedName>
</protein>
<accession>A0AAV1IYL1</accession>
<feature type="region of interest" description="Disordered" evidence="1">
    <location>
        <begin position="47"/>
        <end position="77"/>
    </location>
</feature>